<dbReference type="AlphaFoldDB" id="A0A437ST18"/>
<dbReference type="Proteomes" id="UP000288291">
    <property type="component" value="Unassembled WGS sequence"/>
</dbReference>
<accession>A0A437ST18</accession>
<reference evidence="1 2" key="1">
    <citation type="submission" date="2018-12" db="EMBL/GenBank/DDBJ databases">
        <authorList>
            <person name="Meng J."/>
        </authorList>
    </citation>
    <scope>NUCLEOTIDE SEQUENCE [LARGE SCALE GENOMIC DNA]</scope>
    <source>
        <strain evidence="1 2">HT111-2</strain>
    </source>
</reference>
<sequence>MTTEIMFLNQDKFVNVTHYPKRVTIPSKVPITGPFRDQGGGLRWETMSDVSGTTFYMTVISFDESNYWGTLKVKDQPSFEYTSRYKDCLWDSYTDHYFIDQGIFSVPKSMVTELIY</sequence>
<gene>
    <name evidence="1" type="ORF">EJK17_10080</name>
</gene>
<protein>
    <submittedName>
        <fullName evidence="1">Uncharacterized protein</fullName>
    </submittedName>
</protein>
<comment type="caution">
    <text evidence="1">The sequence shown here is derived from an EMBL/GenBank/DDBJ whole genome shotgun (WGS) entry which is preliminary data.</text>
</comment>
<proteinExistence type="predicted"/>
<evidence type="ECO:0000313" key="1">
    <source>
        <dbReference type="EMBL" id="RVU69987.1"/>
    </source>
</evidence>
<keyword evidence="2" id="KW-1185">Reference proteome</keyword>
<evidence type="ECO:0000313" key="2">
    <source>
        <dbReference type="Proteomes" id="UP000288291"/>
    </source>
</evidence>
<name>A0A437ST18_9LACO</name>
<dbReference type="EMBL" id="RXIA01000036">
    <property type="protein sequence ID" value="RVU69987.1"/>
    <property type="molecule type" value="Genomic_DNA"/>
</dbReference>
<organism evidence="1 2">
    <name type="scientific">Lactobacillus xujianguonis</name>
    <dbReference type="NCBI Taxonomy" id="2495899"/>
    <lineage>
        <taxon>Bacteria</taxon>
        <taxon>Bacillati</taxon>
        <taxon>Bacillota</taxon>
        <taxon>Bacilli</taxon>
        <taxon>Lactobacillales</taxon>
        <taxon>Lactobacillaceae</taxon>
        <taxon>Lactobacillus</taxon>
    </lineage>
</organism>
<dbReference type="RefSeq" id="WP_103661970.1">
    <property type="nucleotide sequence ID" value="NZ_ML136904.1"/>
</dbReference>